<dbReference type="Proteomes" id="UP000008387">
    <property type="component" value="Plasmid phbz1"/>
</dbReference>
<name>F8KUF2_HELBC</name>
<organism evidence="2 3">
    <name type="scientific">Helicobacter bizzozeronii (strain CIII-1)</name>
    <dbReference type="NCBI Taxonomy" id="1002804"/>
    <lineage>
        <taxon>Bacteria</taxon>
        <taxon>Pseudomonadati</taxon>
        <taxon>Campylobacterota</taxon>
        <taxon>Epsilonproteobacteria</taxon>
        <taxon>Campylobacterales</taxon>
        <taxon>Helicobacteraceae</taxon>
        <taxon>Helicobacter</taxon>
    </lineage>
</organism>
<dbReference type="EMBL" id="FR871758">
    <property type="protein sequence ID" value="CCB80887.1"/>
    <property type="molecule type" value="Genomic_DNA"/>
</dbReference>
<feature type="region of interest" description="Disordered" evidence="1">
    <location>
        <begin position="112"/>
        <end position="133"/>
    </location>
</feature>
<dbReference type="GeneID" id="64361228"/>
<gene>
    <name evidence="2" type="ordered locus">HBZC1_p0070</name>
</gene>
<keyword evidence="3" id="KW-1185">Reference proteome</keyword>
<evidence type="ECO:0000256" key="1">
    <source>
        <dbReference type="SAM" id="MobiDB-lite"/>
    </source>
</evidence>
<keyword evidence="2" id="KW-0614">Plasmid</keyword>
<dbReference type="HOGENOM" id="CLU_1738023_0_0_7"/>
<dbReference type="RefSeq" id="WP_013881994.1">
    <property type="nucleotide sequence ID" value="NC_015670.1"/>
</dbReference>
<evidence type="ECO:0000313" key="2">
    <source>
        <dbReference type="EMBL" id="CCB80887.1"/>
    </source>
</evidence>
<feature type="region of interest" description="Disordered" evidence="1">
    <location>
        <begin position="1"/>
        <end position="26"/>
    </location>
</feature>
<feature type="compositionally biased region" description="Basic and acidic residues" evidence="1">
    <location>
        <begin position="12"/>
        <end position="26"/>
    </location>
</feature>
<reference evidence="2 3" key="1">
    <citation type="journal article" date="2011" name="J. Bacteriol.">
        <title>Genome sequence of Helicobacter bizzozeronii strain CIII-1, an isolate from human gastric mucosa.</title>
        <authorList>
            <person name="Schott T."/>
            <person name="Rossi M."/>
            <person name="Hanninen M.L."/>
        </authorList>
    </citation>
    <scope>NUCLEOTIDE SEQUENCE [LARGE SCALE GENOMIC DNA]</scope>
    <source>
        <strain evidence="2 3">CIII-1</strain>
    </source>
</reference>
<proteinExistence type="predicted"/>
<protein>
    <submittedName>
        <fullName evidence="2">Uncharacterized protein</fullName>
    </submittedName>
</protein>
<feature type="compositionally biased region" description="Polar residues" evidence="1">
    <location>
        <begin position="114"/>
        <end position="133"/>
    </location>
</feature>
<evidence type="ECO:0000313" key="3">
    <source>
        <dbReference type="Proteomes" id="UP000008387"/>
    </source>
</evidence>
<accession>F8KUF2</accession>
<sequence>MVYKDSGPDLTHQMRTEHDSLKSARDKANEFDKLNKQAQSYGYESASKAIGKLGEIHERTEQYGGPNKALDYLDNMDSFVDEKLDKKMMDFEVKMKTEISNVILSSALARITQEEQGPQSTHTKSRSNKNNAIRSDNFTAYFFTSSEPHE</sequence>
<dbReference type="AlphaFoldDB" id="F8KUF2"/>
<geneLocation type="plasmid" evidence="2 3">
    <name>phbz1</name>
</geneLocation>
<dbReference type="KEGG" id="hbi:HBZC1_p0070"/>